<dbReference type="InterPro" id="IPR000073">
    <property type="entry name" value="AB_hydrolase_1"/>
</dbReference>
<feature type="chain" id="PRO_5044021098" description="AB hydrolase-1 domain-containing protein" evidence="7">
    <location>
        <begin position="21"/>
        <end position="474"/>
    </location>
</feature>
<dbReference type="Proteomes" id="UP001153954">
    <property type="component" value="Unassembled WGS sequence"/>
</dbReference>
<evidence type="ECO:0000313" key="9">
    <source>
        <dbReference type="EMBL" id="CAH2103792.1"/>
    </source>
</evidence>
<dbReference type="InterPro" id="IPR029058">
    <property type="entry name" value="AB_hydrolase_fold"/>
</dbReference>
<dbReference type="FunFam" id="3.40.50.1820:FF:000057">
    <property type="entry name" value="Lipase"/>
    <property type="match status" value="1"/>
</dbReference>
<keyword evidence="10" id="KW-1185">Reference proteome</keyword>
<dbReference type="Gene3D" id="3.40.50.1820">
    <property type="entry name" value="alpha/beta hydrolase"/>
    <property type="match status" value="1"/>
</dbReference>
<dbReference type="GO" id="GO:0016042">
    <property type="term" value="P:lipid catabolic process"/>
    <property type="evidence" value="ECO:0007669"/>
    <property type="project" value="UniProtKB-KW"/>
</dbReference>
<keyword evidence="6" id="KW-0325">Glycoprotein</keyword>
<organism evidence="9 10">
    <name type="scientific">Euphydryas editha</name>
    <name type="common">Edith's checkerspot</name>
    <dbReference type="NCBI Taxonomy" id="104508"/>
    <lineage>
        <taxon>Eukaryota</taxon>
        <taxon>Metazoa</taxon>
        <taxon>Ecdysozoa</taxon>
        <taxon>Arthropoda</taxon>
        <taxon>Hexapoda</taxon>
        <taxon>Insecta</taxon>
        <taxon>Pterygota</taxon>
        <taxon>Neoptera</taxon>
        <taxon>Endopterygota</taxon>
        <taxon>Lepidoptera</taxon>
        <taxon>Glossata</taxon>
        <taxon>Ditrysia</taxon>
        <taxon>Papilionoidea</taxon>
        <taxon>Nymphalidae</taxon>
        <taxon>Nymphalinae</taxon>
        <taxon>Euphydryas</taxon>
    </lineage>
</organism>
<proteinExistence type="inferred from homology"/>
<evidence type="ECO:0000256" key="3">
    <source>
        <dbReference type="ARBA" id="ARBA00022801"/>
    </source>
</evidence>
<evidence type="ECO:0000259" key="8">
    <source>
        <dbReference type="Pfam" id="PF00561"/>
    </source>
</evidence>
<keyword evidence="5" id="KW-0443">Lipid metabolism</keyword>
<evidence type="ECO:0000256" key="2">
    <source>
        <dbReference type="ARBA" id="ARBA00022729"/>
    </source>
</evidence>
<evidence type="ECO:0000256" key="6">
    <source>
        <dbReference type="ARBA" id="ARBA00023180"/>
    </source>
</evidence>
<evidence type="ECO:0000256" key="4">
    <source>
        <dbReference type="ARBA" id="ARBA00022963"/>
    </source>
</evidence>
<dbReference type="AlphaFoldDB" id="A0AAU9V163"/>
<dbReference type="GO" id="GO:0016787">
    <property type="term" value="F:hydrolase activity"/>
    <property type="evidence" value="ECO:0007669"/>
    <property type="project" value="UniProtKB-KW"/>
</dbReference>
<evidence type="ECO:0000256" key="7">
    <source>
        <dbReference type="SAM" id="SignalP"/>
    </source>
</evidence>
<dbReference type="EMBL" id="CAKOGL010000026">
    <property type="protein sequence ID" value="CAH2103792.1"/>
    <property type="molecule type" value="Genomic_DNA"/>
</dbReference>
<keyword evidence="2 7" id="KW-0732">Signal</keyword>
<feature type="signal peptide" evidence="7">
    <location>
        <begin position="1"/>
        <end position="20"/>
    </location>
</feature>
<evidence type="ECO:0000256" key="5">
    <source>
        <dbReference type="ARBA" id="ARBA00023098"/>
    </source>
</evidence>
<dbReference type="PANTHER" id="PTHR11005">
    <property type="entry name" value="LYSOSOMAL ACID LIPASE-RELATED"/>
    <property type="match status" value="1"/>
</dbReference>
<keyword evidence="3" id="KW-0378">Hydrolase</keyword>
<gene>
    <name evidence="9" type="ORF">EEDITHA_LOCUS18259</name>
</gene>
<dbReference type="Pfam" id="PF00561">
    <property type="entry name" value="Abhydrolase_1"/>
    <property type="match status" value="1"/>
</dbReference>
<name>A0AAU9V163_EUPED</name>
<feature type="domain" description="AB hydrolase-1" evidence="8">
    <location>
        <begin position="155"/>
        <end position="447"/>
    </location>
</feature>
<dbReference type="SUPFAM" id="SSF53474">
    <property type="entry name" value="alpha/beta-Hydrolases"/>
    <property type="match status" value="1"/>
</dbReference>
<keyword evidence="4" id="KW-0442">Lipid degradation</keyword>
<protein>
    <recommendedName>
        <fullName evidence="8">AB hydrolase-1 domain-containing protein</fullName>
    </recommendedName>
</protein>
<evidence type="ECO:0000313" key="10">
    <source>
        <dbReference type="Proteomes" id="UP001153954"/>
    </source>
</evidence>
<evidence type="ECO:0000256" key="1">
    <source>
        <dbReference type="ARBA" id="ARBA00010701"/>
    </source>
</evidence>
<comment type="similarity">
    <text evidence="1">Belongs to the AB hydrolase superfamily. Lipase family.</text>
</comment>
<reference evidence="9" key="1">
    <citation type="submission" date="2022-03" db="EMBL/GenBank/DDBJ databases">
        <authorList>
            <person name="Tunstrom K."/>
        </authorList>
    </citation>
    <scope>NUCLEOTIDE SEQUENCE</scope>
</reference>
<accession>A0AAU9V163</accession>
<sequence>MKLFLLVISVFLYQNDKVKCTDFKTFFMEKVNGFGNAFTSTFNNLKSKFHAFMCPNCYKNTRIRNFIFDHKSKTKTAFFDFVEKEAAQEEAESLEYISLRSEPTALMSTSQLATFHGKRVESHVVLTKDGYLLTLHRLRSSLLMEDGNNKIGNFTILLHHGLLGSSADWILLGPEKSLPYILSDKGCDVWLANARGNYYSRGHISKKIDSLEFWNFSFQEMGQYDLPAAIEYIRKVKNSNEQINFIGHSMGATAFLIMLSLFPDYNNFFRIGIFLAPLVFMSNTAGPLKVLTQMAQRPPDQLVKLLGAGEFLPNRKIPLWIANKYCTGPELYCLNPLLFLCGIIPNENLWDKSLMARILYHIPAGGSTKTILHFAQMITSGKFHKFNKDHEEYPLNHVTVPIAMISSSDDLLATVPDVLRLYFNIVNPIDHYIIRDKNLSHVDFLWNPNANSFVYEKVINFLENDFITNSSNVI</sequence>
<comment type="caution">
    <text evidence="9">The sequence shown here is derived from an EMBL/GenBank/DDBJ whole genome shotgun (WGS) entry which is preliminary data.</text>
</comment>